<dbReference type="Proteomes" id="UP000308724">
    <property type="component" value="Unassembled WGS sequence"/>
</dbReference>
<proteinExistence type="predicted"/>
<dbReference type="EMBL" id="QZBZ01000200">
    <property type="protein sequence ID" value="TIA33315.1"/>
    <property type="molecule type" value="Genomic_DNA"/>
</dbReference>
<name>A0A4T0BM20_AURPU</name>
<keyword evidence="2" id="KW-0732">Signal</keyword>
<evidence type="ECO:0000256" key="2">
    <source>
        <dbReference type="SAM" id="SignalP"/>
    </source>
</evidence>
<feature type="compositionally biased region" description="Low complexity" evidence="1">
    <location>
        <begin position="93"/>
        <end position="115"/>
    </location>
</feature>
<evidence type="ECO:0000313" key="4">
    <source>
        <dbReference type="Proteomes" id="UP000308724"/>
    </source>
</evidence>
<reference evidence="3 4" key="1">
    <citation type="submission" date="2018-10" db="EMBL/GenBank/DDBJ databases">
        <title>Fifty Aureobasidium pullulans genomes reveal a recombining polyextremotolerant generalist.</title>
        <authorList>
            <person name="Gostincar C."/>
            <person name="Turk M."/>
            <person name="Zajc J."/>
            <person name="Gunde-Cimerman N."/>
        </authorList>
    </citation>
    <scope>NUCLEOTIDE SEQUENCE [LARGE SCALE GENOMIC DNA]</scope>
    <source>
        <strain evidence="3 4">EXF-1645</strain>
    </source>
</reference>
<gene>
    <name evidence="3" type="ORF">D6C78_07635</name>
</gene>
<sequence>MKIFTILSIVVAMASAATIPTNTPDISTSDLSTSTSASSSASNFASNFASKENTISPLALLAGAFLISAASFPVQDPDDDGTEWVSFSYLSSSSSASSSASSASSFSSSGSSITSDPKKSSNVKVTRISKFTTKIAGWFRRI</sequence>
<feature type="region of interest" description="Disordered" evidence="1">
    <location>
        <begin position="93"/>
        <end position="120"/>
    </location>
</feature>
<dbReference type="AlphaFoldDB" id="A0A4T0BM20"/>
<evidence type="ECO:0000256" key="1">
    <source>
        <dbReference type="SAM" id="MobiDB-lite"/>
    </source>
</evidence>
<comment type="caution">
    <text evidence="3">The sequence shown here is derived from an EMBL/GenBank/DDBJ whole genome shotgun (WGS) entry which is preliminary data.</text>
</comment>
<accession>A0A4T0BM20</accession>
<evidence type="ECO:0008006" key="5">
    <source>
        <dbReference type="Google" id="ProtNLM"/>
    </source>
</evidence>
<feature type="chain" id="PRO_5020996810" description="REJ domain-containing protein" evidence="2">
    <location>
        <begin position="17"/>
        <end position="142"/>
    </location>
</feature>
<feature type="signal peptide" evidence="2">
    <location>
        <begin position="1"/>
        <end position="16"/>
    </location>
</feature>
<evidence type="ECO:0000313" key="3">
    <source>
        <dbReference type="EMBL" id="TIA33315.1"/>
    </source>
</evidence>
<organism evidence="3 4">
    <name type="scientific">Aureobasidium pullulans</name>
    <name type="common">Black yeast</name>
    <name type="synonym">Pullularia pullulans</name>
    <dbReference type="NCBI Taxonomy" id="5580"/>
    <lineage>
        <taxon>Eukaryota</taxon>
        <taxon>Fungi</taxon>
        <taxon>Dikarya</taxon>
        <taxon>Ascomycota</taxon>
        <taxon>Pezizomycotina</taxon>
        <taxon>Dothideomycetes</taxon>
        <taxon>Dothideomycetidae</taxon>
        <taxon>Dothideales</taxon>
        <taxon>Saccotheciaceae</taxon>
        <taxon>Aureobasidium</taxon>
    </lineage>
</organism>
<protein>
    <recommendedName>
        <fullName evidence="5">REJ domain-containing protein</fullName>
    </recommendedName>
</protein>